<dbReference type="InterPro" id="IPR001660">
    <property type="entry name" value="SAM"/>
</dbReference>
<keyword evidence="5" id="KW-1185">Reference proteome</keyword>
<accession>A0AAV0XUR4</accession>
<comment type="caution">
    <text evidence="4">The sequence shown here is derived from an EMBL/GenBank/DDBJ whole genome shotgun (WGS) entry which is preliminary data.</text>
</comment>
<feature type="coiled-coil region" evidence="1">
    <location>
        <begin position="196"/>
        <end position="248"/>
    </location>
</feature>
<dbReference type="SUPFAM" id="SSF56672">
    <property type="entry name" value="DNA/RNA polymerases"/>
    <property type="match status" value="1"/>
</dbReference>
<dbReference type="CDD" id="cd09487">
    <property type="entry name" value="SAM_superfamily"/>
    <property type="match status" value="1"/>
</dbReference>
<dbReference type="Pfam" id="PF00536">
    <property type="entry name" value="SAM_1"/>
    <property type="match status" value="1"/>
</dbReference>
<evidence type="ECO:0000259" key="3">
    <source>
        <dbReference type="PROSITE" id="PS50878"/>
    </source>
</evidence>
<feature type="region of interest" description="Disordered" evidence="2">
    <location>
        <begin position="911"/>
        <end position="932"/>
    </location>
</feature>
<evidence type="ECO:0000256" key="2">
    <source>
        <dbReference type="SAM" id="MobiDB-lite"/>
    </source>
</evidence>
<dbReference type="Pfam" id="PF00078">
    <property type="entry name" value="RVT_1"/>
    <property type="match status" value="1"/>
</dbReference>
<gene>
    <name evidence="4" type="ORF">MEUPH1_LOCUS26237</name>
</gene>
<dbReference type="EMBL" id="CARXXK010001029">
    <property type="protein sequence ID" value="CAI6372349.1"/>
    <property type="molecule type" value="Genomic_DNA"/>
</dbReference>
<reference evidence="4 5" key="1">
    <citation type="submission" date="2023-01" db="EMBL/GenBank/DDBJ databases">
        <authorList>
            <person name="Whitehead M."/>
        </authorList>
    </citation>
    <scope>NUCLEOTIDE SEQUENCE [LARGE SCALE GENOMIC DNA]</scope>
</reference>
<evidence type="ECO:0000313" key="5">
    <source>
        <dbReference type="Proteomes" id="UP001160148"/>
    </source>
</evidence>
<feature type="compositionally biased region" description="Low complexity" evidence="2">
    <location>
        <begin position="916"/>
        <end position="932"/>
    </location>
</feature>
<dbReference type="PROSITE" id="PS50878">
    <property type="entry name" value="RT_POL"/>
    <property type="match status" value="1"/>
</dbReference>
<protein>
    <recommendedName>
        <fullName evidence="3">Reverse transcriptase domain-containing protein</fullName>
    </recommendedName>
</protein>
<dbReference type="CDD" id="cd01650">
    <property type="entry name" value="RT_nLTR_like"/>
    <property type="match status" value="1"/>
</dbReference>
<dbReference type="AlphaFoldDB" id="A0AAV0XUR4"/>
<dbReference type="PANTHER" id="PTHR33332">
    <property type="entry name" value="REVERSE TRANSCRIPTASE DOMAIN-CONTAINING PROTEIN"/>
    <property type="match status" value="1"/>
</dbReference>
<dbReference type="SUPFAM" id="SSF47769">
    <property type="entry name" value="SAM/Pointed domain"/>
    <property type="match status" value="1"/>
</dbReference>
<keyword evidence="1" id="KW-0175">Coiled coil</keyword>
<sequence length="1228" mass="140882">MADEDVVDFLNAWDLSQYIQIFRENEIDIKTLGLLSDDMIRELVPIIGHRAKLKTNIDQWRLIIQGMTGSSEINFETELNQNSSEEHTNLKPTLTSTTLSAENHILINLYDLGVVQQSEQQSKEVPSSLQSPTNVNTLNILHFISTNQLSITCCLCNLLFHKNCVFNTSDLNSWKCLYCSQNMSPTVTKKPVSLSLEELIKSVKSLESKFTQQESKITKKLDETLQLLNNVISENNTLKEKISVLEKKITYFEKTDFCSEVSDRDRRKCNIIIFNAPECTSDSAPDELILVNSIFSSLNLPIKALNAIRLGNNYNKRRPLRVNLPDVNCVNQILKAKSKLRNIETLKHLNIDIDKTKLQQEQFKAVWNTLSERKSRGETNIRIEHFSSAYSHICPSTDDLKVTIADCIDLSKIDITVQEVFLALEKCKLNSSPGPDGIPEIVLSQCRYALTLPLHYLFSLSLSSGTFPDLWKSSYVQPVFKNGDRSNIINYRPISIMSSIPKLLESILLPKLNFSFSKYIIPQQFGFRPHTSTSSNLVAYHKYLMDVIEKGGQVDAIYTDISKAFDTINHAVLIRKLELMGVNNLMLKWFSSYISCRSQKVRLHGYVSNNISIPSGVPQGGHISPLLFILYMNDVGLVFKHAQFSMFADDLKLFYNINSLDDGSKLQDDFDNFKAWCYNNGLQVNINKCNSISFYRNKSPFNIAYYSDNYLLPKVDSIKDLGVIFSSSLSFTAHIQSITIKASRSLGFIIRNTRDFNNIVSLKILYFALVRSVLEYCSILWNPYQLVWINKIERVQNKFLRFINTKIPNNCIIIDHCYEPLRRLDDVHNLLKSTNEGKSLLASFGQSGLLDSVGRRRLCNLIINRELKDDAQKRVLSTRLQDLAYQITSVFHQERKLLDCLNNRRREYRKSGLIQTSRRSSTSSSSSSSFSLSKGLQHSVEEEDEELHSSVEEGLKWLQNSSDPWELVEKNWDITTNVRLKKLMSKNGQSIAKYMEEYPALKKPSGYLLILKDFQVSYPGKENKLYQNLIIYKNNIFELLRAKVNKTRDETVNNILNKYIKLYLEENEEISNIITLLSLSFLISVSSTRSKKSKIWRPSKIEVRDGFITHVRSDSEIQETITRRRSKLIEFGQTLQPFVIIVGHSLKEISSYLVVVDNTFYRLNSIIASVDCCFKIFLTLNAEYPVESSGIWYFIQRGLYNLKTPWDKNYTAVNAFMSDVGIRHTEDE</sequence>
<name>A0AAV0XUR4_9HEMI</name>
<dbReference type="InterPro" id="IPR043502">
    <property type="entry name" value="DNA/RNA_pol_sf"/>
</dbReference>
<organism evidence="4 5">
    <name type="scientific">Macrosiphum euphorbiae</name>
    <name type="common">potato aphid</name>
    <dbReference type="NCBI Taxonomy" id="13131"/>
    <lineage>
        <taxon>Eukaryota</taxon>
        <taxon>Metazoa</taxon>
        <taxon>Ecdysozoa</taxon>
        <taxon>Arthropoda</taxon>
        <taxon>Hexapoda</taxon>
        <taxon>Insecta</taxon>
        <taxon>Pterygota</taxon>
        <taxon>Neoptera</taxon>
        <taxon>Paraneoptera</taxon>
        <taxon>Hemiptera</taxon>
        <taxon>Sternorrhyncha</taxon>
        <taxon>Aphidomorpha</taxon>
        <taxon>Aphidoidea</taxon>
        <taxon>Aphididae</taxon>
        <taxon>Macrosiphini</taxon>
        <taxon>Macrosiphum</taxon>
    </lineage>
</organism>
<dbReference type="SMART" id="SM00454">
    <property type="entry name" value="SAM"/>
    <property type="match status" value="1"/>
</dbReference>
<dbReference type="GO" id="GO:0071897">
    <property type="term" value="P:DNA biosynthetic process"/>
    <property type="evidence" value="ECO:0007669"/>
    <property type="project" value="UniProtKB-ARBA"/>
</dbReference>
<dbReference type="Proteomes" id="UP001160148">
    <property type="component" value="Unassembled WGS sequence"/>
</dbReference>
<dbReference type="InterPro" id="IPR013761">
    <property type="entry name" value="SAM/pointed_sf"/>
</dbReference>
<dbReference type="InterPro" id="IPR000477">
    <property type="entry name" value="RT_dom"/>
</dbReference>
<evidence type="ECO:0000313" key="4">
    <source>
        <dbReference type="EMBL" id="CAI6372349.1"/>
    </source>
</evidence>
<dbReference type="Gene3D" id="1.10.150.50">
    <property type="entry name" value="Transcription Factor, Ets-1"/>
    <property type="match status" value="1"/>
</dbReference>
<feature type="domain" description="Reverse transcriptase" evidence="3">
    <location>
        <begin position="460"/>
        <end position="708"/>
    </location>
</feature>
<proteinExistence type="predicted"/>
<evidence type="ECO:0000256" key="1">
    <source>
        <dbReference type="SAM" id="Coils"/>
    </source>
</evidence>